<dbReference type="InterPro" id="IPR016181">
    <property type="entry name" value="Acyl_CoA_acyltransferase"/>
</dbReference>
<evidence type="ECO:0000313" key="3">
    <source>
        <dbReference type="Proteomes" id="UP001195624"/>
    </source>
</evidence>
<gene>
    <name evidence="2" type="ORF">J2125_004019</name>
</gene>
<dbReference type="SUPFAM" id="SSF55729">
    <property type="entry name" value="Acyl-CoA N-acyltransferases (Nat)"/>
    <property type="match status" value="1"/>
</dbReference>
<dbReference type="EMBL" id="JAGGMQ010000001">
    <property type="protein sequence ID" value="MBP2170827.1"/>
    <property type="molecule type" value="Genomic_DNA"/>
</dbReference>
<organism evidence="2 3">
    <name type="scientific">Winslowiella toletana</name>
    <dbReference type="NCBI Taxonomy" id="92490"/>
    <lineage>
        <taxon>Bacteria</taxon>
        <taxon>Pseudomonadati</taxon>
        <taxon>Pseudomonadota</taxon>
        <taxon>Gammaproteobacteria</taxon>
        <taxon>Enterobacterales</taxon>
        <taxon>Erwiniaceae</taxon>
        <taxon>Winslowiella</taxon>
    </lineage>
</organism>
<sequence length="192" mass="22071">MDINQLPASFLHHQHFQLIAPDMAWVEEMRLTLNDFDAAHHEFLLWSPGIHSPESVRENMRIAIHNFQQNQEEYKFLIISNDNGGLLGCISLFIRNARIPSYEIGYWLATKAMGKGIMHQACKMVTHIACDFFRAKRVEIRVAGRNQRSQAVAVKCGFKLEAMLRNERTDSLGHTDDTLIYCYCTADKMQNA</sequence>
<accession>A0ABS4PFB0</accession>
<dbReference type="Pfam" id="PF13302">
    <property type="entry name" value="Acetyltransf_3"/>
    <property type="match status" value="1"/>
</dbReference>
<feature type="domain" description="N-acetyltransferase" evidence="1">
    <location>
        <begin position="26"/>
        <end position="177"/>
    </location>
</feature>
<reference evidence="3" key="2">
    <citation type="submission" date="2023-07" db="EMBL/GenBank/DDBJ databases">
        <title>Genome mining of underrepresented organisms for secondary metabolites.</title>
        <authorList>
            <person name="D'Agostino P.M."/>
        </authorList>
    </citation>
    <scope>NUCLEOTIDE SEQUENCE [LARGE SCALE GENOMIC DNA]</scope>
    <source>
        <strain evidence="3">WS4403</strain>
    </source>
</reference>
<name>A0ABS4PFB0_9GAMM</name>
<dbReference type="PROSITE" id="PS51186">
    <property type="entry name" value="GNAT"/>
    <property type="match status" value="1"/>
</dbReference>
<dbReference type="RefSeq" id="WP_017801747.1">
    <property type="nucleotide sequence ID" value="NZ_JAGGMQ010000001.1"/>
</dbReference>
<dbReference type="InterPro" id="IPR000182">
    <property type="entry name" value="GNAT_dom"/>
</dbReference>
<dbReference type="InterPro" id="IPR051908">
    <property type="entry name" value="Ribosomal_N-acetyltransferase"/>
</dbReference>
<dbReference type="Proteomes" id="UP001195624">
    <property type="component" value="Unassembled WGS sequence"/>
</dbReference>
<proteinExistence type="predicted"/>
<dbReference type="PANTHER" id="PTHR43441">
    <property type="entry name" value="RIBOSOMAL-PROTEIN-SERINE ACETYLTRANSFERASE"/>
    <property type="match status" value="1"/>
</dbReference>
<evidence type="ECO:0000259" key="1">
    <source>
        <dbReference type="PROSITE" id="PS51186"/>
    </source>
</evidence>
<dbReference type="PANTHER" id="PTHR43441:SF3">
    <property type="entry name" value="ACETYLTRANSFERASE"/>
    <property type="match status" value="1"/>
</dbReference>
<keyword evidence="3" id="KW-1185">Reference proteome</keyword>
<protein>
    <submittedName>
        <fullName evidence="2">RimJ/RimL family protein N-acetyltransferase</fullName>
    </submittedName>
</protein>
<evidence type="ECO:0000313" key="2">
    <source>
        <dbReference type="EMBL" id="MBP2170827.1"/>
    </source>
</evidence>
<dbReference type="Gene3D" id="3.40.630.30">
    <property type="match status" value="1"/>
</dbReference>
<reference evidence="2 3" key="1">
    <citation type="submission" date="2021-03" db="EMBL/GenBank/DDBJ databases">
        <authorList>
            <person name="D'Agostino P."/>
            <person name="Huntemann M."/>
            <person name="Clum A."/>
            <person name="Spunde A."/>
            <person name="Palaniappan K."/>
            <person name="Ritter S."/>
            <person name="Mikhailova N."/>
            <person name="Chen I.-M."/>
            <person name="Stamatis D."/>
            <person name="Reddy T."/>
            <person name="O'Malley R."/>
            <person name="Daum C."/>
            <person name="Shapiro N."/>
            <person name="Ivanova N."/>
            <person name="Kyrpides N."/>
            <person name="Woyke T."/>
        </authorList>
    </citation>
    <scope>NUCLEOTIDE SEQUENCE [LARGE SCALE GENOMIC DNA]</scope>
    <source>
        <strain evidence="2 3">WS4403</strain>
    </source>
</reference>
<comment type="caution">
    <text evidence="2">The sequence shown here is derived from an EMBL/GenBank/DDBJ whole genome shotgun (WGS) entry which is preliminary data.</text>
</comment>